<keyword evidence="2" id="KW-0175">Coiled coil</keyword>
<dbReference type="Proteomes" id="UP001162131">
    <property type="component" value="Unassembled WGS sequence"/>
</dbReference>
<protein>
    <recommendedName>
        <fullName evidence="3">C2H2-type domain-containing protein</fullName>
    </recommendedName>
</protein>
<evidence type="ECO:0000256" key="1">
    <source>
        <dbReference type="PROSITE-ProRule" id="PRU00042"/>
    </source>
</evidence>
<dbReference type="EMBL" id="CAJZBQ010000033">
    <property type="protein sequence ID" value="CAG9322904.1"/>
    <property type="molecule type" value="Genomic_DNA"/>
</dbReference>
<dbReference type="SMART" id="SM00355">
    <property type="entry name" value="ZnF_C2H2"/>
    <property type="match status" value="2"/>
</dbReference>
<keyword evidence="1" id="KW-0862">Zinc</keyword>
<keyword evidence="1" id="KW-0863">Zinc-finger</keyword>
<name>A0AAU9JPS7_9CILI</name>
<evidence type="ECO:0000313" key="5">
    <source>
        <dbReference type="Proteomes" id="UP001162131"/>
    </source>
</evidence>
<dbReference type="PROSITE" id="PS50157">
    <property type="entry name" value="ZINC_FINGER_C2H2_2"/>
    <property type="match status" value="1"/>
</dbReference>
<reference evidence="4" key="1">
    <citation type="submission" date="2021-09" db="EMBL/GenBank/DDBJ databases">
        <authorList>
            <consortium name="AG Swart"/>
            <person name="Singh M."/>
            <person name="Singh A."/>
            <person name="Seah K."/>
            <person name="Emmerich C."/>
        </authorList>
    </citation>
    <scope>NUCLEOTIDE SEQUENCE</scope>
    <source>
        <strain evidence="4">ATCC30299</strain>
    </source>
</reference>
<evidence type="ECO:0000259" key="3">
    <source>
        <dbReference type="PROSITE" id="PS50157"/>
    </source>
</evidence>
<gene>
    <name evidence="4" type="ORF">BSTOLATCC_MIC32810</name>
</gene>
<sequence>MSIFCSSKSCPFVSSSINELVEHIKQAHSFTCSIPQCGYSAKCLCKVAEHVQAVHSNYQPISLNSSRLLRKYLLPISANVDIAEQREYMDMEEEEKEEEEEESYSLLAKMKEVKKNDPSLVLSNSTKIRKW</sequence>
<accession>A0AAU9JPS7</accession>
<proteinExistence type="predicted"/>
<dbReference type="GO" id="GO:0008270">
    <property type="term" value="F:zinc ion binding"/>
    <property type="evidence" value="ECO:0007669"/>
    <property type="project" value="UniProtKB-KW"/>
</dbReference>
<keyword evidence="1" id="KW-0479">Metal-binding</keyword>
<evidence type="ECO:0000313" key="4">
    <source>
        <dbReference type="EMBL" id="CAG9322904.1"/>
    </source>
</evidence>
<comment type="caution">
    <text evidence="4">The sequence shown here is derived from an EMBL/GenBank/DDBJ whole genome shotgun (WGS) entry which is preliminary data.</text>
</comment>
<keyword evidence="5" id="KW-1185">Reference proteome</keyword>
<feature type="domain" description="C2H2-type" evidence="3">
    <location>
        <begin position="30"/>
        <end position="60"/>
    </location>
</feature>
<organism evidence="4 5">
    <name type="scientific">Blepharisma stoltei</name>
    <dbReference type="NCBI Taxonomy" id="1481888"/>
    <lineage>
        <taxon>Eukaryota</taxon>
        <taxon>Sar</taxon>
        <taxon>Alveolata</taxon>
        <taxon>Ciliophora</taxon>
        <taxon>Postciliodesmatophora</taxon>
        <taxon>Heterotrichea</taxon>
        <taxon>Heterotrichida</taxon>
        <taxon>Blepharismidae</taxon>
        <taxon>Blepharisma</taxon>
    </lineage>
</organism>
<feature type="coiled-coil region" evidence="2">
    <location>
        <begin position="82"/>
        <end position="116"/>
    </location>
</feature>
<evidence type="ECO:0000256" key="2">
    <source>
        <dbReference type="SAM" id="Coils"/>
    </source>
</evidence>
<dbReference type="InterPro" id="IPR013087">
    <property type="entry name" value="Znf_C2H2_type"/>
</dbReference>
<dbReference type="AlphaFoldDB" id="A0AAU9JPS7"/>